<keyword evidence="3" id="KW-0547">Nucleotide-binding</keyword>
<dbReference type="PROSITE" id="PS51194">
    <property type="entry name" value="HELICASE_CTER"/>
    <property type="match status" value="1"/>
</dbReference>
<evidence type="ECO:0000256" key="3">
    <source>
        <dbReference type="ARBA" id="ARBA00022741"/>
    </source>
</evidence>
<evidence type="ECO:0000259" key="10">
    <source>
        <dbReference type="PROSITE" id="PS51194"/>
    </source>
</evidence>
<dbReference type="InterPro" id="IPR001650">
    <property type="entry name" value="Helicase_C-like"/>
</dbReference>
<dbReference type="Gene3D" id="3.40.50.10810">
    <property type="entry name" value="Tandem AAA-ATPase domain"/>
    <property type="match status" value="1"/>
</dbReference>
<dbReference type="Gene3D" id="3.40.50.300">
    <property type="entry name" value="P-loop containing nucleotide triphosphate hydrolases"/>
    <property type="match status" value="1"/>
</dbReference>
<feature type="compositionally biased region" description="Low complexity" evidence="7">
    <location>
        <begin position="605"/>
        <end position="620"/>
    </location>
</feature>
<keyword evidence="4" id="KW-0378">Hydrolase</keyword>
<sequence length="1044" mass="120622">MNESRNVFQVLESKISKINYKSSDKYDQDYFKNYGLKNVDIRSYQLHGIKWLIERYEADHGCILSDEMGLGKTLQTIVFLLYVSKIRKRSPSIVICPLSVIQNWTRELKTFVPDLIVHVFMGTKEERQKLAENIKQSTFDILLTTYELVIKDPHFFGSFKWHVLVIDEAHRIKNAQSLLHTTLADLSVPFNVLLTGTPIQNNLSELYSLLSFCASKVFQPRHHDDFVKYFNLSAEENSQKLIDLLKPFILRRLKSNVLKDLPNKIELILYHDLSKIQKDLYKALLTKNRSIFGDNESASKTRLVNILMQLRKCIGHPYLFPGIEPEPFEIGEHLIEASGKLSLLDLLLNHLFKNGHKVLLFSQFTGSLDVIQDYLAYRDYTYERLDGSVRSEERFLAVNNFNKNEDTFIFLLSTKAGGVGLNLTAADTVIFYDSDFNPQNDLQAADRAHRIGQTRPVRILRLICRNSFEEVILRRAELKLKLSKTIMENNELASSLNTIIDTNTHLTDVLKIGIDKLLDETNQMDYKTVDFNKLIGKTDHKGRWLDLEVENEEKKEPIVENVNEIGDDLYLFEGVDYRRHITGDDDDQKVFNSLINININENDDTATSSSRRTTASSSTQRQRRQLTDEEKEARKKKMLETKARNQRQLEEAALERAQRKRENLKEKWKNNNYHSCRISISDTEDESENKNEFYPTTTLDDDEEPVDEQNKQLNYVIGDLMKPKIGDEKNALIVHCVDDSGRWSSGGVFGSISKRSLEPEKQYILASKMHDLSLGDVHIIKLDDCGGDSEDEDDNQKQCDLYVALIVAQHRSHNGELSGIKLHALDMALKALSTKAKQLKASVHLPRIGYATQGFNWYGTEKLIKKYLSSQKIPSYVYYFKRQQTTTSKRSFNETKSEEEKHKSKTDSDGFYDGEISCCSLSVLIMFILLVFFRFAEETDEDEEPPRTKLKINLPHYFSDIHIYFHDVDQQVIERLQRFIIAFDGNIDEQIDEKKTTHIITYGDCKHDLQALQDACPTAKIASIEWLEECINKGQMVEIDFYKI</sequence>
<feature type="domain" description="Helicase C-terminal" evidence="10">
    <location>
        <begin position="343"/>
        <end position="500"/>
    </location>
</feature>
<dbReference type="InterPro" id="IPR001357">
    <property type="entry name" value="BRCT_dom"/>
</dbReference>
<dbReference type="Proteomes" id="UP000682733">
    <property type="component" value="Unassembled WGS sequence"/>
</dbReference>
<dbReference type="InterPro" id="IPR014001">
    <property type="entry name" value="Helicase_ATP-bd"/>
</dbReference>
<dbReference type="GO" id="GO:0003678">
    <property type="term" value="F:DNA helicase activity"/>
    <property type="evidence" value="ECO:0007669"/>
    <property type="project" value="InterPro"/>
</dbReference>
<dbReference type="GO" id="GO:0006338">
    <property type="term" value="P:chromatin remodeling"/>
    <property type="evidence" value="ECO:0007669"/>
    <property type="project" value="InterPro"/>
</dbReference>
<dbReference type="Pfam" id="PF00176">
    <property type="entry name" value="SNF2-rel_dom"/>
    <property type="match status" value="1"/>
</dbReference>
<dbReference type="AlphaFoldDB" id="A0A8S2EID8"/>
<feature type="compositionally biased region" description="Basic and acidic residues" evidence="7">
    <location>
        <begin position="625"/>
        <end position="647"/>
    </location>
</feature>
<dbReference type="InterPro" id="IPR002464">
    <property type="entry name" value="DNA/RNA_helicase_DEAH_CS"/>
</dbReference>
<keyword evidence="6" id="KW-0539">Nucleus</keyword>
<dbReference type="EMBL" id="CAJOBA010034800">
    <property type="protein sequence ID" value="CAF3992393.1"/>
    <property type="molecule type" value="Genomic_DNA"/>
</dbReference>
<feature type="region of interest" description="Disordered" evidence="7">
    <location>
        <begin position="602"/>
        <end position="647"/>
    </location>
</feature>
<dbReference type="InterPro" id="IPR031053">
    <property type="entry name" value="ALC1"/>
</dbReference>
<evidence type="ECO:0000313" key="12">
    <source>
        <dbReference type="EMBL" id="CAF3992393.1"/>
    </source>
</evidence>
<feature type="non-terminal residue" evidence="11">
    <location>
        <position position="1"/>
    </location>
</feature>
<dbReference type="InterPro" id="IPR031916">
    <property type="entry name" value="LIG3_BRCT"/>
</dbReference>
<dbReference type="InterPro" id="IPR038718">
    <property type="entry name" value="SNF2-like_sf"/>
</dbReference>
<evidence type="ECO:0000259" key="9">
    <source>
        <dbReference type="PROSITE" id="PS51192"/>
    </source>
</evidence>
<dbReference type="InterPro" id="IPR027417">
    <property type="entry name" value="P-loop_NTPase"/>
</dbReference>
<dbReference type="PROSITE" id="PS00690">
    <property type="entry name" value="DEAH_ATP_HELICASE"/>
    <property type="match status" value="1"/>
</dbReference>
<comment type="similarity">
    <text evidence="2">Belongs to the SNF2/RAD54 helicase family.</text>
</comment>
<dbReference type="GO" id="GO:0016787">
    <property type="term" value="F:hydrolase activity"/>
    <property type="evidence" value="ECO:0007669"/>
    <property type="project" value="UniProtKB-KW"/>
</dbReference>
<dbReference type="PANTHER" id="PTHR47157">
    <property type="entry name" value="CHROMODOMAIN-HELICASE-DNA-BINDING PROTEIN 1-LIKE"/>
    <property type="match status" value="1"/>
</dbReference>
<gene>
    <name evidence="11" type="ORF">OVA965_LOCUS23070</name>
    <name evidence="12" type="ORF">TMI583_LOCUS23785</name>
</gene>
<dbReference type="SMART" id="SM00487">
    <property type="entry name" value="DEXDc"/>
    <property type="match status" value="1"/>
</dbReference>
<feature type="domain" description="Helicase ATP-binding" evidence="9">
    <location>
        <begin position="53"/>
        <end position="216"/>
    </location>
</feature>
<dbReference type="InterPro" id="IPR000330">
    <property type="entry name" value="SNF2_N"/>
</dbReference>
<dbReference type="InterPro" id="IPR049730">
    <property type="entry name" value="SNF2/RAD54-like_C"/>
</dbReference>
<dbReference type="GO" id="GO:0005634">
    <property type="term" value="C:nucleus"/>
    <property type="evidence" value="ECO:0007669"/>
    <property type="project" value="UniProtKB-SubCell"/>
</dbReference>
<comment type="caution">
    <text evidence="11">The sequence shown here is derived from an EMBL/GenBank/DDBJ whole genome shotgun (WGS) entry which is preliminary data.</text>
</comment>
<evidence type="ECO:0000256" key="6">
    <source>
        <dbReference type="ARBA" id="ARBA00023242"/>
    </source>
</evidence>
<evidence type="ECO:0000313" key="11">
    <source>
        <dbReference type="EMBL" id="CAF1181197.1"/>
    </source>
</evidence>
<evidence type="ECO:0000256" key="7">
    <source>
        <dbReference type="SAM" id="MobiDB-lite"/>
    </source>
</evidence>
<organism evidence="11 13">
    <name type="scientific">Didymodactylos carnosus</name>
    <dbReference type="NCBI Taxonomy" id="1234261"/>
    <lineage>
        <taxon>Eukaryota</taxon>
        <taxon>Metazoa</taxon>
        <taxon>Spiralia</taxon>
        <taxon>Gnathifera</taxon>
        <taxon>Rotifera</taxon>
        <taxon>Eurotatoria</taxon>
        <taxon>Bdelloidea</taxon>
        <taxon>Philodinida</taxon>
        <taxon>Philodinidae</taxon>
        <taxon>Didymodactylos</taxon>
    </lineage>
</organism>
<accession>A0A8S2EID8</accession>
<dbReference type="SUPFAM" id="SSF52949">
    <property type="entry name" value="Macro domain-like"/>
    <property type="match status" value="1"/>
</dbReference>
<dbReference type="SMART" id="SM00490">
    <property type="entry name" value="HELICc"/>
    <property type="match status" value="1"/>
</dbReference>
<evidence type="ECO:0000259" key="8">
    <source>
        <dbReference type="PROSITE" id="PS50172"/>
    </source>
</evidence>
<dbReference type="PANTHER" id="PTHR47157:SF1">
    <property type="entry name" value="CHROMODOMAIN-HELICASE-DNA-BINDING PROTEIN 1-LIKE"/>
    <property type="match status" value="1"/>
</dbReference>
<dbReference type="EMBL" id="CAJNOK010013275">
    <property type="protein sequence ID" value="CAF1181197.1"/>
    <property type="molecule type" value="Genomic_DNA"/>
</dbReference>
<dbReference type="Pfam" id="PF00271">
    <property type="entry name" value="Helicase_C"/>
    <property type="match status" value="1"/>
</dbReference>
<dbReference type="PROSITE" id="PS50172">
    <property type="entry name" value="BRCT"/>
    <property type="match status" value="1"/>
</dbReference>
<evidence type="ECO:0000313" key="13">
    <source>
        <dbReference type="Proteomes" id="UP000677228"/>
    </source>
</evidence>
<feature type="domain" description="BRCT" evidence="8">
    <location>
        <begin position="953"/>
        <end position="1044"/>
    </location>
</feature>
<keyword evidence="5" id="KW-0067">ATP-binding</keyword>
<dbReference type="SMART" id="SM00292">
    <property type="entry name" value="BRCT"/>
    <property type="match status" value="1"/>
</dbReference>
<evidence type="ECO:0000256" key="4">
    <source>
        <dbReference type="ARBA" id="ARBA00022801"/>
    </source>
</evidence>
<evidence type="ECO:0000256" key="5">
    <source>
        <dbReference type="ARBA" id="ARBA00022840"/>
    </source>
</evidence>
<dbReference type="InterPro" id="IPR036420">
    <property type="entry name" value="BRCT_dom_sf"/>
</dbReference>
<dbReference type="CDD" id="cd18793">
    <property type="entry name" value="SF2_C_SNF"/>
    <property type="match status" value="1"/>
</dbReference>
<proteinExistence type="inferred from homology"/>
<name>A0A8S2EID8_9BILA</name>
<comment type="subcellular location">
    <subcellularLocation>
        <location evidence="1">Nucleus</location>
    </subcellularLocation>
</comment>
<dbReference type="Gene3D" id="3.40.220.10">
    <property type="entry name" value="Leucine Aminopeptidase, subunit E, domain 1"/>
    <property type="match status" value="1"/>
</dbReference>
<dbReference type="Proteomes" id="UP000677228">
    <property type="component" value="Unassembled WGS sequence"/>
</dbReference>
<evidence type="ECO:0000256" key="1">
    <source>
        <dbReference type="ARBA" id="ARBA00004123"/>
    </source>
</evidence>
<reference evidence="11" key="1">
    <citation type="submission" date="2021-02" db="EMBL/GenBank/DDBJ databases">
        <authorList>
            <person name="Nowell W R."/>
        </authorList>
    </citation>
    <scope>NUCLEOTIDE SEQUENCE</scope>
</reference>
<dbReference type="SUPFAM" id="SSF52113">
    <property type="entry name" value="BRCT domain"/>
    <property type="match status" value="1"/>
</dbReference>
<dbReference type="PROSITE" id="PS51192">
    <property type="entry name" value="HELICASE_ATP_BIND_1"/>
    <property type="match status" value="1"/>
</dbReference>
<evidence type="ECO:0000256" key="2">
    <source>
        <dbReference type="ARBA" id="ARBA00007025"/>
    </source>
</evidence>
<dbReference type="Pfam" id="PF16759">
    <property type="entry name" value="LIG3_BRCT"/>
    <property type="match status" value="1"/>
</dbReference>
<dbReference type="GO" id="GO:0005524">
    <property type="term" value="F:ATP binding"/>
    <property type="evidence" value="ECO:0007669"/>
    <property type="project" value="UniProtKB-KW"/>
</dbReference>
<dbReference type="InterPro" id="IPR043472">
    <property type="entry name" value="Macro_dom-like"/>
</dbReference>
<dbReference type="Gene3D" id="3.40.50.10190">
    <property type="entry name" value="BRCT domain"/>
    <property type="match status" value="1"/>
</dbReference>
<protein>
    <submittedName>
        <fullName evidence="11">Uncharacterized protein</fullName>
    </submittedName>
</protein>
<dbReference type="GO" id="GO:0006281">
    <property type="term" value="P:DNA repair"/>
    <property type="evidence" value="ECO:0007669"/>
    <property type="project" value="InterPro"/>
</dbReference>
<dbReference type="CDD" id="cd03331">
    <property type="entry name" value="Macro_Poa1p-like_SNF2"/>
    <property type="match status" value="1"/>
</dbReference>
<dbReference type="SUPFAM" id="SSF52540">
    <property type="entry name" value="P-loop containing nucleoside triphosphate hydrolases"/>
    <property type="match status" value="2"/>
</dbReference>